<dbReference type="Proteomes" id="UP000272942">
    <property type="component" value="Unassembled WGS sequence"/>
</dbReference>
<accession>A0A183AUR7</accession>
<dbReference type="AlphaFoldDB" id="A0A183AUR7"/>
<dbReference type="EMBL" id="UZAN01049529">
    <property type="protein sequence ID" value="VDP87489.1"/>
    <property type="molecule type" value="Genomic_DNA"/>
</dbReference>
<reference evidence="2 3" key="2">
    <citation type="submission" date="2018-11" db="EMBL/GenBank/DDBJ databases">
        <authorList>
            <consortium name="Pathogen Informatics"/>
        </authorList>
    </citation>
    <scope>NUCLEOTIDE SEQUENCE [LARGE SCALE GENOMIC DNA]</scope>
    <source>
        <strain evidence="2 3">Egypt</strain>
    </source>
</reference>
<reference evidence="4" key="1">
    <citation type="submission" date="2016-06" db="UniProtKB">
        <authorList>
            <consortium name="WormBaseParasite"/>
        </authorList>
    </citation>
    <scope>IDENTIFICATION</scope>
</reference>
<dbReference type="Pfam" id="PF10180">
    <property type="entry name" value="WKF"/>
    <property type="match status" value="1"/>
</dbReference>
<name>A0A183AUR7_9TREM</name>
<dbReference type="InterPro" id="IPR019327">
    <property type="entry name" value="WKF"/>
</dbReference>
<feature type="domain" description="WKF" evidence="1">
    <location>
        <begin position="117"/>
        <end position="178"/>
    </location>
</feature>
<dbReference type="PANTHER" id="PTHR22306">
    <property type="entry name" value="CHROMOSOME 7 OPEN READING FRAME 50"/>
    <property type="match status" value="1"/>
</dbReference>
<organism evidence="4">
    <name type="scientific">Echinostoma caproni</name>
    <dbReference type="NCBI Taxonomy" id="27848"/>
    <lineage>
        <taxon>Eukaryota</taxon>
        <taxon>Metazoa</taxon>
        <taxon>Spiralia</taxon>
        <taxon>Lophotrochozoa</taxon>
        <taxon>Platyhelminthes</taxon>
        <taxon>Trematoda</taxon>
        <taxon>Digenea</taxon>
        <taxon>Plagiorchiida</taxon>
        <taxon>Echinostomata</taxon>
        <taxon>Echinostomatoidea</taxon>
        <taxon>Echinostomatidae</taxon>
        <taxon>Echinostoma</taxon>
    </lineage>
</organism>
<dbReference type="OrthoDB" id="10261563at2759"/>
<sequence>MSCQVAGVLSAYPLNTNIYIDIFQYSYYQICLFIVWHNNPFRCTAAELKCQPDAEPTSQKNKNKLKRLKWKKRRAKKLYSRNQRKAKKLQSTLVKETADDDDNVKQSLNETRAKALAYLRQWKRARDNWKYNKNLQKWLLKHAFDENMVPGKSFARLVLYVQKLSGSARERLVATCERIVSEGQANDTVAEQDTSNPEPNSVACSRANALLASLNNT</sequence>
<evidence type="ECO:0000313" key="4">
    <source>
        <dbReference type="WBParaSite" id="ECPE_0001073501-mRNA-1"/>
    </source>
</evidence>
<gene>
    <name evidence="2" type="ORF">ECPE_LOCUS10702</name>
</gene>
<evidence type="ECO:0000313" key="3">
    <source>
        <dbReference type="Proteomes" id="UP000272942"/>
    </source>
</evidence>
<dbReference type="PANTHER" id="PTHR22306:SF2">
    <property type="entry name" value="CHROMOSOME 7 OPEN READING FRAME 50"/>
    <property type="match status" value="1"/>
</dbReference>
<dbReference type="WBParaSite" id="ECPE_0001073501-mRNA-1">
    <property type="protein sequence ID" value="ECPE_0001073501-mRNA-1"/>
    <property type="gene ID" value="ECPE_0001073501"/>
</dbReference>
<evidence type="ECO:0000259" key="1">
    <source>
        <dbReference type="Pfam" id="PF10180"/>
    </source>
</evidence>
<proteinExistence type="predicted"/>
<evidence type="ECO:0000313" key="2">
    <source>
        <dbReference type="EMBL" id="VDP87489.1"/>
    </source>
</evidence>
<protein>
    <submittedName>
        <fullName evidence="4">WKF domain-containing protein</fullName>
    </submittedName>
</protein>
<keyword evidence="3" id="KW-1185">Reference proteome</keyword>